<dbReference type="InterPro" id="IPR036322">
    <property type="entry name" value="WD40_repeat_dom_sf"/>
</dbReference>
<dbReference type="InterPro" id="IPR001810">
    <property type="entry name" value="F-box_dom"/>
</dbReference>
<dbReference type="SUPFAM" id="SSF81383">
    <property type="entry name" value="F-box domain"/>
    <property type="match status" value="1"/>
</dbReference>
<dbReference type="GO" id="GO:0016567">
    <property type="term" value="P:protein ubiquitination"/>
    <property type="evidence" value="ECO:0007669"/>
    <property type="project" value="InterPro"/>
</dbReference>
<dbReference type="InterPro" id="IPR001680">
    <property type="entry name" value="WD40_rpt"/>
</dbReference>
<sequence length="425" mass="49067">MALAQSSSSCNGWSNLTDCLLLRVFGLLTSSKDVLRASEVCQNWYRISRDESLWKDLLQRQSCLKFQGNSAVSRPSSWFEEFKWIHLNTPVLESQVLKRHTDEVLHVSFSNDGKMLASSSKDCKVILWRMNDRYRFCEEDVCVVNFAEEYWDYVQFTEFNKNDTLLLVSGTKNMQHIHFEGEIIIFEMKKEEMLELQPIHKVVIVPYDIFGAWMTERSYISGKLEFAPSGVDYISLAELCLNHVDKMHESQTRLAQIMDYKGSSVRTPLVARPPRSQENDQFCLIFTHGTVTRIPHQIVLRWMQQKQSTSETSSTANIDTALWHTVEEHFIETNGHIIGIKLSPDHQFLYVNCRPWKEALDMKKVGTSFQDSPPDISEEMTLTCYSLATYEKINVHVGHQAFTGMELKIIMPMFGTDRQGANLPH</sequence>
<keyword evidence="1" id="KW-0853">WD repeat</keyword>
<keyword evidence="4" id="KW-1185">Reference proteome</keyword>
<evidence type="ECO:0000313" key="4">
    <source>
        <dbReference type="Proteomes" id="UP001249851"/>
    </source>
</evidence>
<reference evidence="3" key="1">
    <citation type="journal article" date="2023" name="G3 (Bethesda)">
        <title>Whole genome assembly and annotation of the endangered Caribbean coral Acropora cervicornis.</title>
        <authorList>
            <person name="Selwyn J.D."/>
            <person name="Vollmer S.V."/>
        </authorList>
    </citation>
    <scope>NUCLEOTIDE SEQUENCE</scope>
    <source>
        <strain evidence="3">K2</strain>
    </source>
</reference>
<gene>
    <name evidence="3" type="ORF">P5673_010103</name>
</gene>
<organism evidence="3 4">
    <name type="scientific">Acropora cervicornis</name>
    <name type="common">Staghorn coral</name>
    <dbReference type="NCBI Taxonomy" id="6130"/>
    <lineage>
        <taxon>Eukaryota</taxon>
        <taxon>Metazoa</taxon>
        <taxon>Cnidaria</taxon>
        <taxon>Anthozoa</taxon>
        <taxon>Hexacorallia</taxon>
        <taxon>Scleractinia</taxon>
        <taxon>Astrocoeniina</taxon>
        <taxon>Acroporidae</taxon>
        <taxon>Acropora</taxon>
    </lineage>
</organism>
<name>A0AAD9QR03_ACRCE</name>
<dbReference type="PROSITE" id="PS50294">
    <property type="entry name" value="WD_REPEATS_REGION"/>
    <property type="match status" value="1"/>
</dbReference>
<dbReference type="AlphaFoldDB" id="A0AAD9QR03"/>
<dbReference type="EMBL" id="JARQWQ010000018">
    <property type="protein sequence ID" value="KAK2565823.1"/>
    <property type="molecule type" value="Genomic_DNA"/>
</dbReference>
<dbReference type="PANTHER" id="PTHR20995">
    <property type="entry name" value="F-BOX/WD REPEAT-CONTAINING PROTEIN 5"/>
    <property type="match status" value="1"/>
</dbReference>
<comment type="caution">
    <text evidence="3">The sequence shown here is derived from an EMBL/GenBank/DDBJ whole genome shotgun (WGS) entry which is preliminary data.</text>
</comment>
<dbReference type="PROSITE" id="PS50082">
    <property type="entry name" value="WD_REPEATS_2"/>
    <property type="match status" value="1"/>
</dbReference>
<dbReference type="GO" id="GO:0080008">
    <property type="term" value="C:Cul4-RING E3 ubiquitin ligase complex"/>
    <property type="evidence" value="ECO:0007669"/>
    <property type="project" value="InterPro"/>
</dbReference>
<proteinExistence type="predicted"/>
<dbReference type="Pfam" id="PF12937">
    <property type="entry name" value="F-box-like"/>
    <property type="match status" value="1"/>
</dbReference>
<dbReference type="SUPFAM" id="SSF50978">
    <property type="entry name" value="WD40 repeat-like"/>
    <property type="match status" value="1"/>
</dbReference>
<dbReference type="Pfam" id="PF00400">
    <property type="entry name" value="WD40"/>
    <property type="match status" value="1"/>
</dbReference>
<dbReference type="PANTHER" id="PTHR20995:SF17">
    <property type="entry name" value="F-BOX_WD REPEAT-CONTAINING PROTEIN 5"/>
    <property type="match status" value="1"/>
</dbReference>
<dbReference type="Gene3D" id="1.20.1280.50">
    <property type="match status" value="1"/>
</dbReference>
<dbReference type="SMART" id="SM00256">
    <property type="entry name" value="FBOX"/>
    <property type="match status" value="1"/>
</dbReference>
<feature type="domain" description="F-box" evidence="2">
    <location>
        <begin position="16"/>
        <end position="57"/>
    </location>
</feature>
<dbReference type="InterPro" id="IPR036047">
    <property type="entry name" value="F-box-like_dom_sf"/>
</dbReference>
<evidence type="ECO:0000259" key="2">
    <source>
        <dbReference type="SMART" id="SM00256"/>
    </source>
</evidence>
<dbReference type="Proteomes" id="UP001249851">
    <property type="component" value="Unassembled WGS sequence"/>
</dbReference>
<protein>
    <submittedName>
        <fullName evidence="3">F-box/WD repeat-containing protein 5</fullName>
    </submittedName>
</protein>
<dbReference type="GO" id="GO:0019005">
    <property type="term" value="C:SCF ubiquitin ligase complex"/>
    <property type="evidence" value="ECO:0007669"/>
    <property type="project" value="InterPro"/>
</dbReference>
<reference evidence="3" key="2">
    <citation type="journal article" date="2023" name="Science">
        <title>Genomic signatures of disease resistance in endangered staghorn corals.</title>
        <authorList>
            <person name="Vollmer S.V."/>
            <person name="Selwyn J.D."/>
            <person name="Despard B.A."/>
            <person name="Roesel C.L."/>
        </authorList>
    </citation>
    <scope>NUCLEOTIDE SEQUENCE</scope>
    <source>
        <strain evidence="3">K2</strain>
    </source>
</reference>
<accession>A0AAD9QR03</accession>
<dbReference type="InterPro" id="IPR015943">
    <property type="entry name" value="WD40/YVTN_repeat-like_dom_sf"/>
</dbReference>
<dbReference type="Gene3D" id="2.130.10.10">
    <property type="entry name" value="YVTN repeat-like/Quinoprotein amine dehydrogenase"/>
    <property type="match status" value="1"/>
</dbReference>
<evidence type="ECO:0000313" key="3">
    <source>
        <dbReference type="EMBL" id="KAK2565823.1"/>
    </source>
</evidence>
<dbReference type="InterPro" id="IPR042508">
    <property type="entry name" value="FBXW5"/>
</dbReference>
<evidence type="ECO:0000256" key="1">
    <source>
        <dbReference type="PROSITE-ProRule" id="PRU00221"/>
    </source>
</evidence>
<dbReference type="SMART" id="SM00320">
    <property type="entry name" value="WD40"/>
    <property type="match status" value="1"/>
</dbReference>
<feature type="repeat" description="WD" evidence="1">
    <location>
        <begin position="97"/>
        <end position="131"/>
    </location>
</feature>